<accession>A0A1I3EEF7</accession>
<feature type="transmembrane region" description="Helical" evidence="1">
    <location>
        <begin position="21"/>
        <end position="43"/>
    </location>
</feature>
<evidence type="ECO:0000313" key="3">
    <source>
        <dbReference type="EMBL" id="TFB83367.1"/>
    </source>
</evidence>
<evidence type="ECO:0000256" key="1">
    <source>
        <dbReference type="SAM" id="Phobius"/>
    </source>
</evidence>
<gene>
    <name evidence="3" type="ORF">E3O11_11040</name>
    <name evidence="2" type="ORF">SAMN05216274_1257</name>
</gene>
<dbReference type="Proteomes" id="UP000297963">
    <property type="component" value="Unassembled WGS sequence"/>
</dbReference>
<comment type="caution">
    <text evidence="3">The sequence shown here is derived from an EMBL/GenBank/DDBJ whole genome shotgun (WGS) entry which is preliminary data.</text>
</comment>
<protein>
    <submittedName>
        <fullName evidence="3">Type II secretion system protein</fullName>
    </submittedName>
</protein>
<keyword evidence="4" id="KW-1185">Reference proteome</keyword>
<dbReference type="AlphaFoldDB" id="A0A1I3EEF7"/>
<keyword evidence="1" id="KW-0472">Membrane</keyword>
<evidence type="ECO:0000313" key="4">
    <source>
        <dbReference type="Proteomes" id="UP000199681"/>
    </source>
</evidence>
<proteinExistence type="predicted"/>
<dbReference type="Proteomes" id="UP000199681">
    <property type="component" value="Unassembled WGS sequence"/>
</dbReference>
<evidence type="ECO:0000313" key="5">
    <source>
        <dbReference type="Proteomes" id="UP000297963"/>
    </source>
</evidence>
<reference evidence="2 4" key="1">
    <citation type="submission" date="2016-10" db="EMBL/GenBank/DDBJ databases">
        <authorList>
            <person name="Varghese N."/>
            <person name="Submissions S."/>
        </authorList>
    </citation>
    <scope>NUCLEOTIDE SEQUENCE [LARGE SCALE GENOMIC DNA]</scope>
    <source>
        <strain evidence="2 4">GMCC 1.11211</strain>
    </source>
</reference>
<name>A0A1I3EEF7_9MICO</name>
<dbReference type="STRING" id="995038.SAMN05216274_1257"/>
<sequence length="187" mass="19902">MTDIIPVGPRRRETGFTLVELVIYISLSVLILSLVGGFLLNAVRAQRDVVSSSDGANTAQLIAESIKRDVRNATEVAVSGNLLVVRTAGMDDTSDLSCRAWYFDSGVLYTVNTGDARVTAPAPEGLKDWTVQGQGISAVNLTEPVFSVVVQGQVKLSFTVGGTMPVVVHTTVTQRAPSSIEKTCFAD</sequence>
<dbReference type="EMBL" id="FOPW01000025">
    <property type="protein sequence ID" value="SFH97263.1"/>
    <property type="molecule type" value="Genomic_DNA"/>
</dbReference>
<dbReference type="EMBL" id="SOFE01000022">
    <property type="protein sequence ID" value="TFB83367.1"/>
    <property type="molecule type" value="Genomic_DNA"/>
</dbReference>
<organism evidence="3 5">
    <name type="scientific">Cryobacterium levicorallinum</name>
    <dbReference type="NCBI Taxonomy" id="995038"/>
    <lineage>
        <taxon>Bacteria</taxon>
        <taxon>Bacillati</taxon>
        <taxon>Actinomycetota</taxon>
        <taxon>Actinomycetes</taxon>
        <taxon>Micrococcales</taxon>
        <taxon>Microbacteriaceae</taxon>
        <taxon>Cryobacterium</taxon>
    </lineage>
</organism>
<keyword evidence="1" id="KW-1133">Transmembrane helix</keyword>
<evidence type="ECO:0000313" key="2">
    <source>
        <dbReference type="EMBL" id="SFH97263.1"/>
    </source>
</evidence>
<keyword evidence="1" id="KW-0812">Transmembrane</keyword>
<reference evidence="3 5" key="2">
    <citation type="submission" date="2019-03" db="EMBL/GenBank/DDBJ databases">
        <title>Genomics of glacier-inhabiting Cryobacterium strains.</title>
        <authorList>
            <person name="Liu Q."/>
            <person name="Xin Y.-H."/>
        </authorList>
    </citation>
    <scope>NUCLEOTIDE SEQUENCE [LARGE SCALE GENOMIC DNA]</scope>
    <source>
        <strain evidence="3 5">Hh34</strain>
    </source>
</reference>
<dbReference type="RefSeq" id="WP_092452948.1">
    <property type="nucleotide sequence ID" value="NZ_BKAC01000031.1"/>
</dbReference>